<organism evidence="3 4">
    <name type="scientific">Quillaja saponaria</name>
    <name type="common">Soap bark tree</name>
    <dbReference type="NCBI Taxonomy" id="32244"/>
    <lineage>
        <taxon>Eukaryota</taxon>
        <taxon>Viridiplantae</taxon>
        <taxon>Streptophyta</taxon>
        <taxon>Embryophyta</taxon>
        <taxon>Tracheophyta</taxon>
        <taxon>Spermatophyta</taxon>
        <taxon>Magnoliopsida</taxon>
        <taxon>eudicotyledons</taxon>
        <taxon>Gunneridae</taxon>
        <taxon>Pentapetalae</taxon>
        <taxon>rosids</taxon>
        <taxon>fabids</taxon>
        <taxon>Fabales</taxon>
        <taxon>Quillajaceae</taxon>
        <taxon>Quillaja</taxon>
    </lineage>
</organism>
<name>A0AAD7LK92_QUISA</name>
<feature type="compositionally biased region" description="Basic and acidic residues" evidence="1">
    <location>
        <begin position="75"/>
        <end position="84"/>
    </location>
</feature>
<dbReference type="KEGG" id="qsa:O6P43_020250"/>
<evidence type="ECO:0000313" key="4">
    <source>
        <dbReference type="Proteomes" id="UP001163823"/>
    </source>
</evidence>
<dbReference type="Gene3D" id="1.10.8.850">
    <property type="entry name" value="Histone-lysine N methyltransferase , C-terminal domain-like"/>
    <property type="match status" value="1"/>
</dbReference>
<dbReference type="InterPro" id="IPR018848">
    <property type="entry name" value="WIYLD_domain"/>
</dbReference>
<dbReference type="AlphaFoldDB" id="A0AAD7LK92"/>
<keyword evidence="4" id="KW-1185">Reference proteome</keyword>
<feature type="region of interest" description="Disordered" evidence="1">
    <location>
        <begin position="75"/>
        <end position="104"/>
    </location>
</feature>
<protein>
    <submittedName>
        <fullName evidence="3">Histone-lysine N-methyltransferase</fullName>
    </submittedName>
</protein>
<feature type="domain" description="WIYLD" evidence="2">
    <location>
        <begin position="9"/>
        <end position="68"/>
    </location>
</feature>
<reference evidence="3" key="1">
    <citation type="journal article" date="2023" name="Science">
        <title>Elucidation of the pathway for biosynthesis of saponin adjuvants from the soapbark tree.</title>
        <authorList>
            <person name="Reed J."/>
            <person name="Orme A."/>
            <person name="El-Demerdash A."/>
            <person name="Owen C."/>
            <person name="Martin L.B.B."/>
            <person name="Misra R.C."/>
            <person name="Kikuchi S."/>
            <person name="Rejzek M."/>
            <person name="Martin A.C."/>
            <person name="Harkess A."/>
            <person name="Leebens-Mack J."/>
            <person name="Louveau T."/>
            <person name="Stephenson M.J."/>
            <person name="Osbourn A."/>
        </authorList>
    </citation>
    <scope>NUCLEOTIDE SEQUENCE</scope>
    <source>
        <strain evidence="3">S10</strain>
    </source>
</reference>
<accession>A0AAD7LK92</accession>
<dbReference type="EMBL" id="JARAOO010000008">
    <property type="protein sequence ID" value="KAJ7959709.1"/>
    <property type="molecule type" value="Genomic_DNA"/>
</dbReference>
<evidence type="ECO:0000256" key="1">
    <source>
        <dbReference type="SAM" id="MobiDB-lite"/>
    </source>
</evidence>
<sequence length="239" mass="26831">MAPRRRPGKRGITRYDAALDAMRPYGFPEKLVMEKVKELLKVYGGDDGWVFVEEASYTLLIDTILAEKKDDFLQDEARREDKSEASAATPTTGITEASGSNQGALDTLQQNSDALDSASQTNEVHACTSITNHEIDGKDFLQPADETEGGYQEGIKLDMGNQKIQVDNVFTQPSQPIDNLPLPPQRRKPCHGWINHDGDDEDLVYLTPSPLPKDIEKLLSERSVKRKRKTMWDVRPEDM</sequence>
<evidence type="ECO:0000313" key="3">
    <source>
        <dbReference type="EMBL" id="KAJ7959709.1"/>
    </source>
</evidence>
<dbReference type="Pfam" id="PF10440">
    <property type="entry name" value="WIYLD"/>
    <property type="match status" value="1"/>
</dbReference>
<feature type="compositionally biased region" description="Polar residues" evidence="1">
    <location>
        <begin position="86"/>
        <end position="104"/>
    </location>
</feature>
<dbReference type="PANTHER" id="PTHR34271:SF1">
    <property type="entry name" value="NUCLEOLAR HISTONE METHYLTRANSFERASE-RELATED PROTEIN"/>
    <property type="match status" value="1"/>
</dbReference>
<dbReference type="InterPro" id="IPR043017">
    <property type="entry name" value="WIYLD_dom_sf"/>
</dbReference>
<dbReference type="PANTHER" id="PTHR34271">
    <property type="entry name" value="NUCLEOLAR HISTONE METHYLTRANSFERASE-RELATED PROTEIN"/>
    <property type="match status" value="1"/>
</dbReference>
<evidence type="ECO:0000259" key="2">
    <source>
        <dbReference type="Pfam" id="PF10440"/>
    </source>
</evidence>
<dbReference type="Proteomes" id="UP001163823">
    <property type="component" value="Chromosome 8"/>
</dbReference>
<gene>
    <name evidence="3" type="ORF">O6P43_020250</name>
</gene>
<comment type="caution">
    <text evidence="3">The sequence shown here is derived from an EMBL/GenBank/DDBJ whole genome shotgun (WGS) entry which is preliminary data.</text>
</comment>
<proteinExistence type="predicted"/>